<organism evidence="7 8">
    <name type="scientific">Leptocoma aspasia</name>
    <dbReference type="NCBI Taxonomy" id="2585812"/>
    <lineage>
        <taxon>Eukaryota</taxon>
        <taxon>Metazoa</taxon>
        <taxon>Chordata</taxon>
        <taxon>Craniata</taxon>
        <taxon>Vertebrata</taxon>
        <taxon>Euteleostomi</taxon>
        <taxon>Archelosauria</taxon>
        <taxon>Archosauria</taxon>
        <taxon>Dinosauria</taxon>
        <taxon>Saurischia</taxon>
        <taxon>Theropoda</taxon>
        <taxon>Coelurosauria</taxon>
        <taxon>Aves</taxon>
        <taxon>Neognathae</taxon>
        <taxon>Neoaves</taxon>
        <taxon>Telluraves</taxon>
        <taxon>Australaves</taxon>
        <taxon>Passeriformes</taxon>
        <taxon>Passeroidea</taxon>
        <taxon>Nectariniidae</taxon>
        <taxon>Leptocoma</taxon>
    </lineage>
</organism>
<evidence type="ECO:0000256" key="4">
    <source>
        <dbReference type="PROSITE-ProRule" id="PRU00175"/>
    </source>
</evidence>
<dbReference type="Proteomes" id="UP000558164">
    <property type="component" value="Unassembled WGS sequence"/>
</dbReference>
<feature type="non-terminal residue" evidence="7">
    <location>
        <position position="131"/>
    </location>
</feature>
<proteinExistence type="predicted"/>
<evidence type="ECO:0000256" key="5">
    <source>
        <dbReference type="SAM" id="MobiDB-lite"/>
    </source>
</evidence>
<keyword evidence="1" id="KW-0479">Metal-binding</keyword>
<evidence type="ECO:0000256" key="3">
    <source>
        <dbReference type="ARBA" id="ARBA00022833"/>
    </source>
</evidence>
<dbReference type="SMART" id="SM00184">
    <property type="entry name" value="RING"/>
    <property type="match status" value="1"/>
</dbReference>
<feature type="compositionally biased region" description="Acidic residues" evidence="5">
    <location>
        <begin position="33"/>
        <end position="43"/>
    </location>
</feature>
<keyword evidence="2 4" id="KW-0863">Zinc-finger</keyword>
<dbReference type="OrthoDB" id="6105938at2759"/>
<dbReference type="InterPro" id="IPR027370">
    <property type="entry name" value="Znf-RING_euk"/>
</dbReference>
<dbReference type="PROSITE" id="PS00518">
    <property type="entry name" value="ZF_RING_1"/>
    <property type="match status" value="1"/>
</dbReference>
<protein>
    <submittedName>
        <fullName evidence="7">RNF4 ligase</fullName>
    </submittedName>
</protein>
<gene>
    <name evidence="7" type="primary">Rnf4_0</name>
    <name evidence="7" type="ORF">LEPASP_R01208</name>
</gene>
<accession>A0A7L0UYQ0</accession>
<evidence type="ECO:0000256" key="2">
    <source>
        <dbReference type="ARBA" id="ARBA00022771"/>
    </source>
</evidence>
<dbReference type="Gene3D" id="3.30.40.10">
    <property type="entry name" value="Zinc/RING finger domain, C3HC4 (zinc finger)"/>
    <property type="match status" value="1"/>
</dbReference>
<dbReference type="PROSITE" id="PS50089">
    <property type="entry name" value="ZF_RING_2"/>
    <property type="match status" value="1"/>
</dbReference>
<dbReference type="GO" id="GO:0045944">
    <property type="term" value="P:positive regulation of transcription by RNA polymerase II"/>
    <property type="evidence" value="ECO:0007669"/>
    <property type="project" value="TreeGrafter"/>
</dbReference>
<evidence type="ECO:0000313" key="8">
    <source>
        <dbReference type="Proteomes" id="UP000558164"/>
    </source>
</evidence>
<reference evidence="7 8" key="1">
    <citation type="submission" date="2019-09" db="EMBL/GenBank/DDBJ databases">
        <title>Bird 10,000 Genomes (B10K) Project - Family phase.</title>
        <authorList>
            <person name="Zhang G."/>
        </authorList>
    </citation>
    <scope>NUCLEOTIDE SEQUENCE [LARGE SCALE GENOMIC DNA]</scope>
    <source>
        <strain evidence="7">B10K-DU-001-35</strain>
        <tissue evidence="7">Muscle</tissue>
    </source>
</reference>
<feature type="non-terminal residue" evidence="7">
    <location>
        <position position="1"/>
    </location>
</feature>
<evidence type="ECO:0000313" key="7">
    <source>
        <dbReference type="EMBL" id="NXL71772.1"/>
    </source>
</evidence>
<feature type="domain" description="RING-type" evidence="6">
    <location>
        <begin position="73"/>
        <end position="118"/>
    </location>
</feature>
<sequence length="131" mass="14735">EDDNSEVQDKEQSQQYPLGSRETENSAELWAGDNEEEPSDNDEYVTDEASLQSLHVLSSSVPSSAQQGVVIRCPICMEFYSEIMQRGRQLVATMCGHVFCSRCLPVALETAHICPTCRVELNPEIYFPIYL</sequence>
<dbReference type="SUPFAM" id="SSF57850">
    <property type="entry name" value="RING/U-box"/>
    <property type="match status" value="1"/>
</dbReference>
<name>A0A7L0UYQ0_9PASE</name>
<dbReference type="InterPro" id="IPR017907">
    <property type="entry name" value="Znf_RING_CS"/>
</dbReference>
<feature type="region of interest" description="Disordered" evidence="5">
    <location>
        <begin position="1"/>
        <end position="43"/>
    </location>
</feature>
<dbReference type="InterPro" id="IPR013083">
    <property type="entry name" value="Znf_RING/FYVE/PHD"/>
</dbReference>
<dbReference type="GO" id="GO:0016874">
    <property type="term" value="F:ligase activity"/>
    <property type="evidence" value="ECO:0007669"/>
    <property type="project" value="UniProtKB-KW"/>
</dbReference>
<dbReference type="EMBL" id="VXAX01001680">
    <property type="protein sequence ID" value="NXL71772.1"/>
    <property type="molecule type" value="Genomic_DNA"/>
</dbReference>
<dbReference type="PANTHER" id="PTHR23041:SF78">
    <property type="entry name" value="E3 UBIQUITIN-PROTEIN LIGASE RNF4"/>
    <property type="match status" value="1"/>
</dbReference>
<keyword evidence="3" id="KW-0862">Zinc</keyword>
<dbReference type="GO" id="GO:0008270">
    <property type="term" value="F:zinc ion binding"/>
    <property type="evidence" value="ECO:0007669"/>
    <property type="project" value="UniProtKB-KW"/>
</dbReference>
<dbReference type="PANTHER" id="PTHR23041">
    <property type="entry name" value="RING FINGER DOMAIN-CONTAINING"/>
    <property type="match status" value="1"/>
</dbReference>
<keyword evidence="7" id="KW-0436">Ligase</keyword>
<dbReference type="AlphaFoldDB" id="A0A7L0UYQ0"/>
<dbReference type="InterPro" id="IPR001841">
    <property type="entry name" value="Znf_RING"/>
</dbReference>
<evidence type="ECO:0000259" key="6">
    <source>
        <dbReference type="PROSITE" id="PS50089"/>
    </source>
</evidence>
<comment type="caution">
    <text evidence="7">The sequence shown here is derived from an EMBL/GenBank/DDBJ whole genome shotgun (WGS) entry which is preliminary data.</text>
</comment>
<keyword evidence="8" id="KW-1185">Reference proteome</keyword>
<evidence type="ECO:0000256" key="1">
    <source>
        <dbReference type="ARBA" id="ARBA00022723"/>
    </source>
</evidence>
<dbReference type="Pfam" id="PF13445">
    <property type="entry name" value="zf-RING_UBOX"/>
    <property type="match status" value="1"/>
</dbReference>
<dbReference type="InterPro" id="IPR047134">
    <property type="entry name" value="RNF4"/>
</dbReference>